<organism evidence="1 2">
    <name type="scientific">Marinobacter aromaticivorans</name>
    <dbReference type="NCBI Taxonomy" id="1494078"/>
    <lineage>
        <taxon>Bacteria</taxon>
        <taxon>Pseudomonadati</taxon>
        <taxon>Pseudomonadota</taxon>
        <taxon>Gammaproteobacteria</taxon>
        <taxon>Pseudomonadales</taxon>
        <taxon>Marinobacteraceae</taxon>
        <taxon>Marinobacter</taxon>
    </lineage>
</organism>
<reference evidence="2" key="1">
    <citation type="journal article" date="2019" name="Int. J. Syst. Evol. Microbiol.">
        <title>The Global Catalogue of Microorganisms (GCM) 10K type strain sequencing project: providing services to taxonomists for standard genome sequencing and annotation.</title>
        <authorList>
            <consortium name="The Broad Institute Genomics Platform"/>
            <consortium name="The Broad Institute Genome Sequencing Center for Infectious Disease"/>
            <person name="Wu L."/>
            <person name="Ma J."/>
        </authorList>
    </citation>
    <scope>NUCLEOTIDE SEQUENCE [LARGE SCALE GENOMIC DNA]</scope>
    <source>
        <strain evidence="2">CCUG 60559</strain>
    </source>
</reference>
<name>A0ABW2IX01_9GAMM</name>
<evidence type="ECO:0000313" key="2">
    <source>
        <dbReference type="Proteomes" id="UP001596506"/>
    </source>
</evidence>
<dbReference type="Proteomes" id="UP001596506">
    <property type="component" value="Unassembled WGS sequence"/>
</dbReference>
<protein>
    <submittedName>
        <fullName evidence="1">Organic solvent ABC transporter permease</fullName>
    </submittedName>
</protein>
<comment type="caution">
    <text evidence="1">The sequence shown here is derived from an EMBL/GenBank/DDBJ whole genome shotgun (WGS) entry which is preliminary data.</text>
</comment>
<dbReference type="EMBL" id="JBHTBD010000004">
    <property type="protein sequence ID" value="MFC7295453.1"/>
    <property type="molecule type" value="Genomic_DNA"/>
</dbReference>
<keyword evidence="2" id="KW-1185">Reference proteome</keyword>
<accession>A0ABW2IX01</accession>
<dbReference type="RefSeq" id="WP_227521006.1">
    <property type="nucleotide sequence ID" value="NZ_JBHTBD010000004.1"/>
</dbReference>
<sequence>MAAVHSSRPVFSQPRAWLAALIIGPLLSGCFSGDSDNNSSDTSTGTINALGISGLTYQTASQSGKTDANGRFRYYPGETLSLRVGNLPLAEGVPAQEWVTLLELFPDIRAQLTTPTADEEGLSTHTRTEQRLLENVSLINLTRFLMALNWTEHVREGEGIDIRDRVIQQLNTALPELTGPVDFSVTTSEFDAAGNNPSPANQLLSAICFYPEGDELCEAPPTDEEIANAPDRPENEDQWDPDIEYKQDLEAKKQRILAAARSMEEIDAEDARIYLTRELKRISTIIGNRFYLDDDIARTPASDTRIKQVKVRRIGGNADLADIEAITTRPQDVVLHAYNWQSAEVEYFVAGPAGGESEIVISFLPDNTYRWVRKQLRVVITN</sequence>
<gene>
    <name evidence="1" type="ORF">ACFQQA_12040</name>
</gene>
<evidence type="ECO:0000313" key="1">
    <source>
        <dbReference type="EMBL" id="MFC7295453.1"/>
    </source>
</evidence>
<proteinExistence type="predicted"/>